<feature type="binding site" evidence="16">
    <location>
        <position position="344"/>
    </location>
    <ligand>
        <name>ATP</name>
        <dbReference type="ChEBI" id="CHEBI:30616"/>
    </ligand>
</feature>
<dbReference type="SUPFAM" id="SSF50249">
    <property type="entry name" value="Nucleic acid-binding proteins"/>
    <property type="match status" value="1"/>
</dbReference>
<keyword evidence="9 16" id="KW-0547">Nucleotide-binding</keyword>
<evidence type="ECO:0000256" key="11">
    <source>
        <dbReference type="ARBA" id="ARBA00022840"/>
    </source>
</evidence>
<dbReference type="InterPro" id="IPR014758">
    <property type="entry name" value="Met-tRNA_synth"/>
</dbReference>
<evidence type="ECO:0000259" key="18">
    <source>
        <dbReference type="PROSITE" id="PS50886"/>
    </source>
</evidence>
<keyword evidence="12 16" id="KW-0694">RNA-binding</keyword>
<comment type="subunit">
    <text evidence="4 16">Homodimer.</text>
</comment>
<dbReference type="Pfam" id="PF01588">
    <property type="entry name" value="tRNA_bind"/>
    <property type="match status" value="1"/>
</dbReference>
<name>A0ABT7QJY5_9GAMM</name>
<evidence type="ECO:0000256" key="10">
    <source>
        <dbReference type="ARBA" id="ARBA00022833"/>
    </source>
</evidence>
<dbReference type="CDD" id="cd02800">
    <property type="entry name" value="tRNA_bind_EcMetRS_like"/>
    <property type="match status" value="1"/>
</dbReference>
<evidence type="ECO:0000256" key="16">
    <source>
        <dbReference type="HAMAP-Rule" id="MF_00098"/>
    </source>
</evidence>
<feature type="binding site" evidence="16">
    <location>
        <position position="156"/>
    </location>
    <ligand>
        <name>Zn(2+)</name>
        <dbReference type="ChEBI" id="CHEBI:29105"/>
    </ligand>
</feature>
<sequence length="686" mass="77751">MSRRILMTAALPYANGDIHLGHLVEYIQADIWCRFQKSRGHECIYVCADDAHGTPVMLRAESEGISAEALIKKTRDNHVRDFAAFHIAFDNYYSTHSPENKALASSIFLQLRESGHIAEREIEQLQDAEKGIFLPDRYVRGDCPKCGTAEQYGDSCEHCGAAYAPTELKNPRSSLSNTPPVLKTSKHYFLCLSAMRDELREWTQGDEINPAAPDTRVTRLQKGAANKLMEWLERDLHDWDISRDAPYFGFRIPEVPEEKYFYVWLDAPIGYMASFKNLCARTGMNFDDFWRPGGNTELYHFIGKDILYFHALFWPAVLHHSGYRRPTRIFAHGFLTVNGEKMSKSRGTFITAEHYLNCGLNPEWLRYYYACKLNDRMEDLDLSLNDFNFRVNSDLVGKLVNIPSRVAPFLHKLFDGGLDECDRGGTDFDIMVRPLLDVEEQVATAYESRRYQEAMRLLMRATDTINAHVDAAAPWAIAKDTARREELHAVCSAATRAFHLLMLMLTPVLPLLATKAGEFLNTDMHWGEKLHPLAAKHVINKYKHLMQRMDNKQLERLAQSKKTPDKSPPPTKDEPANKSPIAIEDFAKMDLRLATITAAEDVTEAQKLLKLTLDVGDTRLRQVFAGIKQHYAAETLVGRQVLYLANLKPRKMRFGESEGMVLAATDGKGDLQLLTAADMPAGAKVS</sequence>
<evidence type="ECO:0000256" key="3">
    <source>
        <dbReference type="ARBA" id="ARBA00008258"/>
    </source>
</evidence>
<keyword evidence="5 16" id="KW-0963">Cytoplasm</keyword>
<accession>A0ABT7QJY5</accession>
<keyword evidence="14 16" id="KW-0030">Aminoacyl-tRNA synthetase</keyword>
<dbReference type="HAMAP" id="MF_00098">
    <property type="entry name" value="Met_tRNA_synth_type1"/>
    <property type="match status" value="1"/>
</dbReference>
<dbReference type="Gene3D" id="2.20.28.20">
    <property type="entry name" value="Methionyl-tRNA synthetase, Zn-domain"/>
    <property type="match status" value="1"/>
</dbReference>
<feature type="region of interest" description="Disordered" evidence="17">
    <location>
        <begin position="557"/>
        <end position="579"/>
    </location>
</feature>
<dbReference type="InterPro" id="IPR001412">
    <property type="entry name" value="aa-tRNA-synth_I_CS"/>
</dbReference>
<feature type="domain" description="TRNA-binding" evidence="18">
    <location>
        <begin position="585"/>
        <end position="686"/>
    </location>
</feature>
<feature type="binding site" evidence="16">
    <location>
        <position position="143"/>
    </location>
    <ligand>
        <name>Zn(2+)</name>
        <dbReference type="ChEBI" id="CHEBI:29105"/>
    </ligand>
</feature>
<dbReference type="InterPro" id="IPR004495">
    <property type="entry name" value="Met-tRNA-synth_bsu_C"/>
</dbReference>
<dbReference type="NCBIfam" id="TIGR00399">
    <property type="entry name" value="metG_C_term"/>
    <property type="match status" value="1"/>
</dbReference>
<feature type="binding site" evidence="16">
    <location>
        <position position="146"/>
    </location>
    <ligand>
        <name>Zn(2+)</name>
        <dbReference type="ChEBI" id="CHEBI:29105"/>
    </ligand>
</feature>
<dbReference type="PRINTS" id="PR01041">
    <property type="entry name" value="TRNASYNTHMET"/>
</dbReference>
<dbReference type="Gene3D" id="3.40.50.620">
    <property type="entry name" value="HUPs"/>
    <property type="match status" value="1"/>
</dbReference>
<dbReference type="EMBL" id="JANQAO010000001">
    <property type="protein sequence ID" value="MDM5147013.1"/>
    <property type="molecule type" value="Genomic_DNA"/>
</dbReference>
<dbReference type="SUPFAM" id="SSF47323">
    <property type="entry name" value="Anticodon-binding domain of a subclass of class I aminoacyl-tRNA synthetases"/>
    <property type="match status" value="1"/>
</dbReference>
<organism evidence="19 20">
    <name type="scientific">Candidatus Doriopsillibacter californiensis</name>
    <dbReference type="NCBI Taxonomy" id="2970740"/>
    <lineage>
        <taxon>Bacteria</taxon>
        <taxon>Pseudomonadati</taxon>
        <taxon>Pseudomonadota</taxon>
        <taxon>Gammaproteobacteria</taxon>
        <taxon>Candidatus Tethybacterales</taxon>
        <taxon>Candidatus Persebacteraceae</taxon>
        <taxon>Candidatus Doriopsillibacter</taxon>
    </lineage>
</organism>
<dbReference type="PANTHER" id="PTHR45765:SF1">
    <property type="entry name" value="METHIONINE--TRNA LIGASE, CYTOPLASMIC"/>
    <property type="match status" value="1"/>
</dbReference>
<evidence type="ECO:0000313" key="19">
    <source>
        <dbReference type="EMBL" id="MDM5147013.1"/>
    </source>
</evidence>
<feature type="binding site" evidence="16">
    <location>
        <position position="159"/>
    </location>
    <ligand>
        <name>Zn(2+)</name>
        <dbReference type="ChEBI" id="CHEBI:29105"/>
    </ligand>
</feature>
<dbReference type="InterPro" id="IPR033911">
    <property type="entry name" value="MetRS_core"/>
</dbReference>
<keyword evidence="8 16" id="KW-0479">Metal-binding</keyword>
<reference evidence="19" key="1">
    <citation type="submission" date="2022-08" db="EMBL/GenBank/DDBJ databases">
        <authorList>
            <person name="Dzunkova M."/>
            <person name="La Clair J."/>
            <person name="Tyml T."/>
            <person name="Doud D."/>
            <person name="Schulz F."/>
            <person name="Piquer S."/>
            <person name="Porcel Sanchis D."/>
            <person name="Osborn A."/>
            <person name="Robinson D."/>
            <person name="Louie K.B."/>
            <person name="Bowen B.P."/>
            <person name="Bowers R."/>
            <person name="Lee J."/>
            <person name="Arnau Llombart V."/>
            <person name="Diaz Villanueva W."/>
            <person name="Gosliner T."/>
            <person name="Northen T."/>
            <person name="Cheng J.-F."/>
            <person name="Burkart M.D."/>
            <person name="Woyke T."/>
        </authorList>
    </citation>
    <scope>NUCLEOTIDE SEQUENCE</scope>
    <source>
        <strain evidence="19">Df01</strain>
    </source>
</reference>
<dbReference type="NCBIfam" id="TIGR00398">
    <property type="entry name" value="metG"/>
    <property type="match status" value="1"/>
</dbReference>
<comment type="catalytic activity">
    <reaction evidence="15 16">
        <text>tRNA(Met) + L-methionine + ATP = L-methionyl-tRNA(Met) + AMP + diphosphate</text>
        <dbReference type="Rhea" id="RHEA:13481"/>
        <dbReference type="Rhea" id="RHEA-COMP:9667"/>
        <dbReference type="Rhea" id="RHEA-COMP:9698"/>
        <dbReference type="ChEBI" id="CHEBI:30616"/>
        <dbReference type="ChEBI" id="CHEBI:33019"/>
        <dbReference type="ChEBI" id="CHEBI:57844"/>
        <dbReference type="ChEBI" id="CHEBI:78442"/>
        <dbReference type="ChEBI" id="CHEBI:78530"/>
        <dbReference type="ChEBI" id="CHEBI:456215"/>
        <dbReference type="EC" id="6.1.1.10"/>
    </reaction>
</comment>
<gene>
    <name evidence="16 19" type="primary">metG</name>
    <name evidence="19" type="ORF">NQX30_01250</name>
</gene>
<dbReference type="InterPro" id="IPR012340">
    <property type="entry name" value="NA-bd_OB-fold"/>
</dbReference>
<dbReference type="InterPro" id="IPR009080">
    <property type="entry name" value="tRNAsynth_Ia_anticodon-bd"/>
</dbReference>
<keyword evidence="11 16" id="KW-0067">ATP-binding</keyword>
<comment type="caution">
    <text evidence="19">The sequence shown here is derived from an EMBL/GenBank/DDBJ whole genome shotgun (WGS) entry which is preliminary data.</text>
</comment>
<feature type="short sequence motif" description="'KMSKS' region" evidence="16">
    <location>
        <begin position="341"/>
        <end position="345"/>
    </location>
</feature>
<dbReference type="InterPro" id="IPR002547">
    <property type="entry name" value="tRNA-bd_dom"/>
</dbReference>
<dbReference type="NCBIfam" id="NF001100">
    <property type="entry name" value="PRK00133.1"/>
    <property type="match status" value="1"/>
</dbReference>
<evidence type="ECO:0000256" key="1">
    <source>
        <dbReference type="ARBA" id="ARBA00003314"/>
    </source>
</evidence>
<keyword evidence="13 16" id="KW-0648">Protein biosynthesis</keyword>
<comment type="similarity">
    <text evidence="3 16">Belongs to the class-I aminoacyl-tRNA synthetase family. MetG type 1 subfamily.</text>
</comment>
<evidence type="ECO:0000256" key="17">
    <source>
        <dbReference type="SAM" id="MobiDB-lite"/>
    </source>
</evidence>
<dbReference type="InterPro" id="IPR023458">
    <property type="entry name" value="Met-tRNA_ligase_1"/>
</dbReference>
<comment type="subcellular location">
    <subcellularLocation>
        <location evidence="2 16">Cytoplasm</location>
    </subcellularLocation>
</comment>
<evidence type="ECO:0000256" key="5">
    <source>
        <dbReference type="ARBA" id="ARBA00022490"/>
    </source>
</evidence>
<dbReference type="CDD" id="cd00814">
    <property type="entry name" value="MetRS_core"/>
    <property type="match status" value="1"/>
</dbReference>
<evidence type="ECO:0000256" key="13">
    <source>
        <dbReference type="ARBA" id="ARBA00022917"/>
    </source>
</evidence>
<dbReference type="Pfam" id="PF09334">
    <property type="entry name" value="tRNA-synt_1g"/>
    <property type="match status" value="1"/>
</dbReference>
<dbReference type="Gene3D" id="1.10.730.10">
    <property type="entry name" value="Isoleucyl-tRNA Synthetase, Domain 1"/>
    <property type="match status" value="1"/>
</dbReference>
<dbReference type="SUPFAM" id="SSF52374">
    <property type="entry name" value="Nucleotidylyl transferase"/>
    <property type="match status" value="1"/>
</dbReference>
<dbReference type="InterPro" id="IPR015413">
    <property type="entry name" value="Methionyl/Leucyl_tRNA_Synth"/>
</dbReference>
<dbReference type="PANTHER" id="PTHR45765">
    <property type="entry name" value="METHIONINE--TRNA LIGASE"/>
    <property type="match status" value="1"/>
</dbReference>
<evidence type="ECO:0000256" key="2">
    <source>
        <dbReference type="ARBA" id="ARBA00004496"/>
    </source>
</evidence>
<reference evidence="19" key="2">
    <citation type="journal article" date="2023" name="Microbiome">
        <title>Synthase-selected sorting approach identifies a beta-lactone synthase in a nudibranch symbiotic bacterium.</title>
        <authorList>
            <person name="Dzunkova M."/>
            <person name="La Clair J.J."/>
            <person name="Tyml T."/>
            <person name="Doud D."/>
            <person name="Schulz F."/>
            <person name="Piquer-Esteban S."/>
            <person name="Porcel Sanchis D."/>
            <person name="Osborn A."/>
            <person name="Robinson D."/>
            <person name="Louie K.B."/>
            <person name="Bowen B.P."/>
            <person name="Bowers R.M."/>
            <person name="Lee J."/>
            <person name="Arnau V."/>
            <person name="Diaz-Villanueva W."/>
            <person name="Stepanauskas R."/>
            <person name="Gosliner T."/>
            <person name="Date S.V."/>
            <person name="Northen T.R."/>
            <person name="Cheng J.F."/>
            <person name="Burkart M.D."/>
            <person name="Woyke T."/>
        </authorList>
    </citation>
    <scope>NUCLEOTIDE SEQUENCE</scope>
    <source>
        <strain evidence="19">Df01</strain>
    </source>
</reference>
<evidence type="ECO:0000256" key="8">
    <source>
        <dbReference type="ARBA" id="ARBA00022723"/>
    </source>
</evidence>
<dbReference type="InterPro" id="IPR029038">
    <property type="entry name" value="MetRS_Zn"/>
</dbReference>
<dbReference type="Gene3D" id="2.40.50.140">
    <property type="entry name" value="Nucleic acid-binding proteins"/>
    <property type="match status" value="1"/>
</dbReference>
<dbReference type="InterPro" id="IPR014729">
    <property type="entry name" value="Rossmann-like_a/b/a_fold"/>
</dbReference>
<keyword evidence="10 16" id="KW-0862">Zinc</keyword>
<dbReference type="SUPFAM" id="SSF57770">
    <property type="entry name" value="Methionyl-tRNA synthetase (MetRS), Zn-domain"/>
    <property type="match status" value="1"/>
</dbReference>
<dbReference type="PROSITE" id="PS50886">
    <property type="entry name" value="TRBD"/>
    <property type="match status" value="1"/>
</dbReference>
<keyword evidence="6 16" id="KW-0820">tRNA-binding</keyword>
<evidence type="ECO:0000256" key="12">
    <source>
        <dbReference type="ARBA" id="ARBA00022884"/>
    </source>
</evidence>
<evidence type="ECO:0000256" key="7">
    <source>
        <dbReference type="ARBA" id="ARBA00022598"/>
    </source>
</evidence>
<dbReference type="EC" id="6.1.1.10" evidence="16"/>
<evidence type="ECO:0000256" key="14">
    <source>
        <dbReference type="ARBA" id="ARBA00023146"/>
    </source>
</evidence>
<evidence type="ECO:0000313" key="20">
    <source>
        <dbReference type="Proteomes" id="UP001168167"/>
    </source>
</evidence>
<evidence type="ECO:0000256" key="9">
    <source>
        <dbReference type="ARBA" id="ARBA00022741"/>
    </source>
</evidence>
<evidence type="ECO:0000256" key="15">
    <source>
        <dbReference type="ARBA" id="ARBA00047364"/>
    </source>
</evidence>
<proteinExistence type="inferred from homology"/>
<keyword evidence="20" id="KW-1185">Reference proteome</keyword>
<dbReference type="Proteomes" id="UP001168167">
    <property type="component" value="Unassembled WGS sequence"/>
</dbReference>
<comment type="function">
    <text evidence="1 16">Is required not only for elongation of protein synthesis but also for the initiation of all mRNA translation through initiator tRNA(fMet) aminoacylation.</text>
</comment>
<comment type="cofactor">
    <cofactor evidence="16">
        <name>Zn(2+)</name>
        <dbReference type="ChEBI" id="CHEBI:29105"/>
    </cofactor>
    <text evidence="16">Binds 1 zinc ion per subunit.</text>
</comment>
<dbReference type="GO" id="GO:0004825">
    <property type="term" value="F:methionine-tRNA ligase activity"/>
    <property type="evidence" value="ECO:0007669"/>
    <property type="project" value="UniProtKB-EC"/>
</dbReference>
<feature type="short sequence motif" description="'HIGH' region" evidence="16">
    <location>
        <begin position="12"/>
        <end position="22"/>
    </location>
</feature>
<protein>
    <recommendedName>
        <fullName evidence="16">Methionine--tRNA ligase</fullName>
        <ecNumber evidence="16">6.1.1.10</ecNumber>
    </recommendedName>
    <alternativeName>
        <fullName evidence="16">Methionyl-tRNA synthetase</fullName>
        <shortName evidence="16">MetRS</shortName>
    </alternativeName>
</protein>
<dbReference type="PROSITE" id="PS00178">
    <property type="entry name" value="AA_TRNA_LIGASE_I"/>
    <property type="match status" value="1"/>
</dbReference>
<evidence type="ECO:0000256" key="4">
    <source>
        <dbReference type="ARBA" id="ARBA00011738"/>
    </source>
</evidence>
<evidence type="ECO:0000256" key="6">
    <source>
        <dbReference type="ARBA" id="ARBA00022555"/>
    </source>
</evidence>
<keyword evidence="7 16" id="KW-0436">Ligase</keyword>